<organism evidence="1">
    <name type="scientific">marine metagenome</name>
    <dbReference type="NCBI Taxonomy" id="408172"/>
    <lineage>
        <taxon>unclassified sequences</taxon>
        <taxon>metagenomes</taxon>
        <taxon>ecological metagenomes</taxon>
    </lineage>
</organism>
<dbReference type="EMBL" id="UINC01132149">
    <property type="protein sequence ID" value="SVD14281.1"/>
    <property type="molecule type" value="Genomic_DNA"/>
</dbReference>
<accession>A0A382SZB0</accession>
<protein>
    <submittedName>
        <fullName evidence="1">Uncharacterized protein</fullName>
    </submittedName>
</protein>
<gene>
    <name evidence="1" type="ORF">METZ01_LOCUS367135</name>
</gene>
<evidence type="ECO:0000313" key="1">
    <source>
        <dbReference type="EMBL" id="SVD14281.1"/>
    </source>
</evidence>
<name>A0A382SZB0_9ZZZZ</name>
<feature type="non-terminal residue" evidence="1">
    <location>
        <position position="1"/>
    </location>
</feature>
<reference evidence="1" key="1">
    <citation type="submission" date="2018-05" db="EMBL/GenBank/DDBJ databases">
        <authorList>
            <person name="Lanie J.A."/>
            <person name="Ng W.-L."/>
            <person name="Kazmierczak K.M."/>
            <person name="Andrzejewski T.M."/>
            <person name="Davidsen T.M."/>
            <person name="Wayne K.J."/>
            <person name="Tettelin H."/>
            <person name="Glass J.I."/>
            <person name="Rusch D."/>
            <person name="Podicherti R."/>
            <person name="Tsui H.-C.T."/>
            <person name="Winkler M.E."/>
        </authorList>
    </citation>
    <scope>NUCLEOTIDE SEQUENCE</scope>
</reference>
<proteinExistence type="predicted"/>
<dbReference type="AlphaFoldDB" id="A0A382SZB0"/>
<sequence length="34" mass="4048">YIFHARDNVPCRCMGDLSFYKQIAFQKERAPDNL</sequence>